<dbReference type="PANTHER" id="PTHR31639">
    <property type="entry name" value="F-BOX PROTEIN-LIKE"/>
    <property type="match status" value="1"/>
</dbReference>
<dbReference type="AlphaFoldDB" id="A0A8X8BCU2"/>
<proteinExistence type="predicted"/>
<dbReference type="PANTHER" id="PTHR31639:SF287">
    <property type="entry name" value="F-BOX AND LEUCINE RICH REPEAT DOMAINS CONTAINING PROTEIN"/>
    <property type="match status" value="1"/>
</dbReference>
<dbReference type="InterPro" id="IPR032675">
    <property type="entry name" value="LRR_dom_sf"/>
</dbReference>
<evidence type="ECO:0000313" key="2">
    <source>
        <dbReference type="EMBL" id="KAG2329977.1"/>
    </source>
</evidence>
<dbReference type="PROSITE" id="PS50181">
    <property type="entry name" value="FBOX"/>
    <property type="match status" value="1"/>
</dbReference>
<dbReference type="EMBL" id="JAAMPC010000001">
    <property type="protein sequence ID" value="KAG2329977.1"/>
    <property type="molecule type" value="Genomic_DNA"/>
</dbReference>
<comment type="caution">
    <text evidence="2">The sequence shown here is derived from an EMBL/GenBank/DDBJ whole genome shotgun (WGS) entry which is preliminary data.</text>
</comment>
<dbReference type="Proteomes" id="UP000886595">
    <property type="component" value="Unassembled WGS sequence"/>
</dbReference>
<dbReference type="SUPFAM" id="SSF81383">
    <property type="entry name" value="F-box domain"/>
    <property type="match status" value="1"/>
</dbReference>
<keyword evidence="3" id="KW-1185">Reference proteome</keyword>
<organism evidence="2 3">
    <name type="scientific">Brassica carinata</name>
    <name type="common">Ethiopian mustard</name>
    <name type="synonym">Abyssinian cabbage</name>
    <dbReference type="NCBI Taxonomy" id="52824"/>
    <lineage>
        <taxon>Eukaryota</taxon>
        <taxon>Viridiplantae</taxon>
        <taxon>Streptophyta</taxon>
        <taxon>Embryophyta</taxon>
        <taxon>Tracheophyta</taxon>
        <taxon>Spermatophyta</taxon>
        <taxon>Magnoliopsida</taxon>
        <taxon>eudicotyledons</taxon>
        <taxon>Gunneridae</taxon>
        <taxon>Pentapetalae</taxon>
        <taxon>rosids</taxon>
        <taxon>malvids</taxon>
        <taxon>Brassicales</taxon>
        <taxon>Brassicaceae</taxon>
        <taxon>Brassiceae</taxon>
        <taxon>Brassica</taxon>
    </lineage>
</organism>
<accession>A0A8X8BCU2</accession>
<reference evidence="2 3" key="1">
    <citation type="submission" date="2020-02" db="EMBL/GenBank/DDBJ databases">
        <authorList>
            <person name="Ma Q."/>
            <person name="Huang Y."/>
            <person name="Song X."/>
            <person name="Pei D."/>
        </authorList>
    </citation>
    <scope>NUCLEOTIDE SEQUENCE [LARGE SCALE GENOMIC DNA]</scope>
    <source>
        <strain evidence="2">Sxm20200214</strain>
        <tissue evidence="2">Leaf</tissue>
    </source>
</reference>
<sequence length="430" mass="49599">MTTGSLSTWSPKILQYDIDDHDRISKLPDVLLQKIVSKLSTEEAVRTSILSSRWVDVWKCMSHLVLDTREVLDITTKEHKDLHRLSVLLARSMTKVINNHRAHLESCIVHHYVSQLKNGTLQNWIHSLTTNLLSLHPDTFSHHGLSSLSLCGYTLIGPHAFRKCKNLKTLKLTNIFISQPSVLSGNLAAFSSLEVIVLNVNFPTPHGVLKIENNSLKFLQLSFPYEIDRMEVYATCLNVLDIDSRLTKNAWLDHGDCPHLYYNVSSSLPQEEKNIWHELLGRNFDDIRRFGCLSVSVDITDPKEMEILKEVLLRYWTKLVMELEIFSRYIHDLKKKAPREKGETSTSDRTHEKPFPKACLCFYNVRLYNFDGSKEKEFAFVSRLVMQERVIKMMIETSLFPPTKKFNAEASVAKMMELPKCNKHLKIECL</sequence>
<name>A0A8X8BCU2_BRACI</name>
<dbReference type="OrthoDB" id="1080678at2759"/>
<feature type="domain" description="F-box" evidence="1">
    <location>
        <begin position="21"/>
        <end position="57"/>
    </location>
</feature>
<dbReference type="SUPFAM" id="SSF52047">
    <property type="entry name" value="RNI-like"/>
    <property type="match status" value="1"/>
</dbReference>
<evidence type="ECO:0000313" key="3">
    <source>
        <dbReference type="Proteomes" id="UP000886595"/>
    </source>
</evidence>
<gene>
    <name evidence="2" type="ORF">Bca52824_001157</name>
</gene>
<protein>
    <recommendedName>
        <fullName evidence="1">F-box domain-containing protein</fullName>
    </recommendedName>
</protein>
<dbReference type="InterPro" id="IPR001810">
    <property type="entry name" value="F-box_dom"/>
</dbReference>
<evidence type="ECO:0000259" key="1">
    <source>
        <dbReference type="PROSITE" id="PS50181"/>
    </source>
</evidence>
<dbReference type="InterPro" id="IPR036047">
    <property type="entry name" value="F-box-like_dom_sf"/>
</dbReference>
<dbReference type="Gene3D" id="3.80.10.10">
    <property type="entry name" value="Ribonuclease Inhibitor"/>
    <property type="match status" value="1"/>
</dbReference>
<dbReference type="Pfam" id="PF00646">
    <property type="entry name" value="F-box"/>
    <property type="match status" value="1"/>
</dbReference>